<dbReference type="GO" id="GO:0046872">
    <property type="term" value="F:metal ion binding"/>
    <property type="evidence" value="ECO:0007669"/>
    <property type="project" value="UniProtKB-KW"/>
</dbReference>
<organism evidence="6 7">
    <name type="scientific">Paenibacillus protaetiae</name>
    <dbReference type="NCBI Taxonomy" id="2509456"/>
    <lineage>
        <taxon>Bacteria</taxon>
        <taxon>Bacillati</taxon>
        <taxon>Bacillota</taxon>
        <taxon>Bacilli</taxon>
        <taxon>Bacillales</taxon>
        <taxon>Paenibacillaceae</taxon>
        <taxon>Paenibacillus</taxon>
    </lineage>
</organism>
<dbReference type="Gene3D" id="2.60.120.10">
    <property type="entry name" value="Jelly Rolls"/>
    <property type="match status" value="2"/>
</dbReference>
<feature type="binding site" evidence="2">
    <location>
        <position position="112"/>
    </location>
    <ligand>
        <name>Fe cation</name>
        <dbReference type="ChEBI" id="CHEBI:24875"/>
    </ligand>
</feature>
<evidence type="ECO:0000256" key="2">
    <source>
        <dbReference type="PIRSR" id="PIRSR006232-1"/>
    </source>
</evidence>
<dbReference type="PANTHER" id="PTHR43594:SF1">
    <property type="entry name" value="QUERCETIN 2,3-DIOXYGENASE PA2418-RELATED"/>
    <property type="match status" value="1"/>
</dbReference>
<dbReference type="SUPFAM" id="SSF51182">
    <property type="entry name" value="RmlC-like cupins"/>
    <property type="match status" value="1"/>
</dbReference>
<evidence type="ECO:0000313" key="6">
    <source>
        <dbReference type="EMBL" id="QAY67579.1"/>
    </source>
</evidence>
<dbReference type="Pfam" id="PF05726">
    <property type="entry name" value="Pirin_C"/>
    <property type="match status" value="1"/>
</dbReference>
<feature type="binding site" evidence="2">
    <location>
        <position position="68"/>
    </location>
    <ligand>
        <name>Fe cation</name>
        <dbReference type="ChEBI" id="CHEBI:24875"/>
    </ligand>
</feature>
<protein>
    <submittedName>
        <fullName evidence="6">Pirin family protein</fullName>
    </submittedName>
</protein>
<dbReference type="Pfam" id="PF02678">
    <property type="entry name" value="Pirin"/>
    <property type="match status" value="1"/>
</dbReference>
<dbReference type="InterPro" id="IPR014710">
    <property type="entry name" value="RmlC-like_jellyroll"/>
</dbReference>
<dbReference type="EMBL" id="CP035492">
    <property type="protein sequence ID" value="QAY67579.1"/>
    <property type="molecule type" value="Genomic_DNA"/>
</dbReference>
<dbReference type="InterPro" id="IPR011051">
    <property type="entry name" value="RmlC_Cupin_sf"/>
</dbReference>
<dbReference type="RefSeq" id="WP_129442374.1">
    <property type="nucleotide sequence ID" value="NZ_CP035492.1"/>
</dbReference>
<sequence length="294" mass="32482">MTTTYRSIEGTFRGAPVHMVGDGFRVSNYFPGGSNLGQRFSPFILLDYNAPYEFPPSERVRGVGAHPHRGFETVTIAYDGYIEHHDSKGNHGIIGPGDVQWMTAGSGLLHKEYHEREFSRRGGLFHMIQLWVNLPRAHKMHAPRYQELLKSGMGREELPDNGGEVRVIAGEYNGVRGPAETFTPVNLFDIAFRQGGKAEFTLPASYNTAALVLRGSAVINGSQQAAEGDFILFANTEGAIAIEGQTDDTLVIVLSGEPIDEPVFQHGPFVMNSREELIEAFQDFQQGKMGHPDF</sequence>
<dbReference type="Proteomes" id="UP000293568">
    <property type="component" value="Chromosome"/>
</dbReference>
<feature type="binding site" evidence="2">
    <location>
        <position position="110"/>
    </location>
    <ligand>
        <name>Fe cation</name>
        <dbReference type="ChEBI" id="CHEBI:24875"/>
    </ligand>
</feature>
<keyword evidence="2" id="KW-0479">Metal-binding</keyword>
<gene>
    <name evidence="6" type="ORF">ET464_15500</name>
</gene>
<accession>A0A4P6F0G6</accession>
<dbReference type="InterPro" id="IPR053186">
    <property type="entry name" value="QDO-related"/>
</dbReference>
<reference evidence="6 7" key="1">
    <citation type="submission" date="2019-01" db="EMBL/GenBank/DDBJ databases">
        <title>Genome sequencing of strain FW100M-2.</title>
        <authorList>
            <person name="Heo J."/>
            <person name="Kim S.-J."/>
            <person name="Kim J.-S."/>
            <person name="Hong S.-B."/>
            <person name="Kwon S.-W."/>
        </authorList>
    </citation>
    <scope>NUCLEOTIDE SEQUENCE [LARGE SCALE GENOMIC DNA]</scope>
    <source>
        <strain evidence="6 7">FW100M-2</strain>
    </source>
</reference>
<feature type="binding site" evidence="2">
    <location>
        <position position="66"/>
    </location>
    <ligand>
        <name>Fe cation</name>
        <dbReference type="ChEBI" id="CHEBI:24875"/>
    </ligand>
</feature>
<keyword evidence="2" id="KW-0408">Iron</keyword>
<dbReference type="PIRSF" id="PIRSF006232">
    <property type="entry name" value="Pirin"/>
    <property type="match status" value="1"/>
</dbReference>
<keyword evidence="7" id="KW-1185">Reference proteome</keyword>
<dbReference type="CDD" id="cd02247">
    <property type="entry name" value="cupin_pirin_C"/>
    <property type="match status" value="1"/>
</dbReference>
<evidence type="ECO:0000256" key="3">
    <source>
        <dbReference type="RuleBase" id="RU003457"/>
    </source>
</evidence>
<dbReference type="AlphaFoldDB" id="A0A4P6F0G6"/>
<proteinExistence type="inferred from homology"/>
<dbReference type="InterPro" id="IPR008778">
    <property type="entry name" value="Pirin_C_dom"/>
</dbReference>
<dbReference type="InterPro" id="IPR012093">
    <property type="entry name" value="Pirin"/>
</dbReference>
<name>A0A4P6F0G6_9BACL</name>
<dbReference type="InterPro" id="IPR003829">
    <property type="entry name" value="Pirin_N_dom"/>
</dbReference>
<evidence type="ECO:0000259" key="5">
    <source>
        <dbReference type="Pfam" id="PF05726"/>
    </source>
</evidence>
<dbReference type="PANTHER" id="PTHR43594">
    <property type="entry name" value="QUERCETIN 2,3-DIOXYGENASE"/>
    <property type="match status" value="1"/>
</dbReference>
<comment type="similarity">
    <text evidence="1 3">Belongs to the pirin family.</text>
</comment>
<evidence type="ECO:0000259" key="4">
    <source>
        <dbReference type="Pfam" id="PF02678"/>
    </source>
</evidence>
<feature type="domain" description="Pirin N-terminal" evidence="4">
    <location>
        <begin position="24"/>
        <end position="132"/>
    </location>
</feature>
<dbReference type="KEGG" id="pprt:ET464_15500"/>
<evidence type="ECO:0000313" key="7">
    <source>
        <dbReference type="Proteomes" id="UP000293568"/>
    </source>
</evidence>
<dbReference type="CDD" id="cd02909">
    <property type="entry name" value="cupin_pirin_N"/>
    <property type="match status" value="1"/>
</dbReference>
<dbReference type="OrthoDB" id="321327at2"/>
<comment type="cofactor">
    <cofactor evidence="2">
        <name>Fe cation</name>
        <dbReference type="ChEBI" id="CHEBI:24875"/>
    </cofactor>
    <text evidence="2">Binds 1 Fe cation per subunit.</text>
</comment>
<feature type="domain" description="Pirin C-terminal" evidence="5">
    <location>
        <begin position="188"/>
        <end position="290"/>
    </location>
</feature>
<evidence type="ECO:0000256" key="1">
    <source>
        <dbReference type="ARBA" id="ARBA00008416"/>
    </source>
</evidence>